<proteinExistence type="predicted"/>
<evidence type="ECO:0000313" key="4">
    <source>
        <dbReference type="Proteomes" id="UP000245119"/>
    </source>
</evidence>
<sequence>MASSALHLISLVLLCLATLSVVAGDQSEASQAELDSDNAQLSASLSHILRRRSALLQAPPQYYTPRLANYLQEAPSKRDDGYWIWMPAHGYISMPRDESSIQSGNRNSMDNLLRYGRK</sequence>
<dbReference type="AlphaFoldDB" id="A0A2T7P1E8"/>
<feature type="chain" id="PRO_5015680028" evidence="2">
    <location>
        <begin position="25"/>
        <end position="118"/>
    </location>
</feature>
<organism evidence="3 4">
    <name type="scientific">Pomacea canaliculata</name>
    <name type="common">Golden apple snail</name>
    <dbReference type="NCBI Taxonomy" id="400727"/>
    <lineage>
        <taxon>Eukaryota</taxon>
        <taxon>Metazoa</taxon>
        <taxon>Spiralia</taxon>
        <taxon>Lophotrochozoa</taxon>
        <taxon>Mollusca</taxon>
        <taxon>Gastropoda</taxon>
        <taxon>Caenogastropoda</taxon>
        <taxon>Architaenioglossa</taxon>
        <taxon>Ampullarioidea</taxon>
        <taxon>Ampullariidae</taxon>
        <taxon>Pomacea</taxon>
    </lineage>
</organism>
<protein>
    <submittedName>
        <fullName evidence="3">Uncharacterized protein</fullName>
    </submittedName>
</protein>
<feature type="compositionally biased region" description="Polar residues" evidence="1">
    <location>
        <begin position="100"/>
        <end position="110"/>
    </location>
</feature>
<feature type="region of interest" description="Disordered" evidence="1">
    <location>
        <begin position="96"/>
        <end position="118"/>
    </location>
</feature>
<evidence type="ECO:0000256" key="1">
    <source>
        <dbReference type="SAM" id="MobiDB-lite"/>
    </source>
</evidence>
<evidence type="ECO:0000256" key="2">
    <source>
        <dbReference type="SAM" id="SignalP"/>
    </source>
</evidence>
<evidence type="ECO:0000313" key="3">
    <source>
        <dbReference type="EMBL" id="PVD27247.1"/>
    </source>
</evidence>
<keyword evidence="2" id="KW-0732">Signal</keyword>
<comment type="caution">
    <text evidence="3">The sequence shown here is derived from an EMBL/GenBank/DDBJ whole genome shotgun (WGS) entry which is preliminary data.</text>
</comment>
<feature type="signal peptide" evidence="2">
    <location>
        <begin position="1"/>
        <end position="24"/>
    </location>
</feature>
<name>A0A2T7P1E8_POMCA</name>
<dbReference type="Proteomes" id="UP000245119">
    <property type="component" value="Linkage Group LG7"/>
</dbReference>
<accession>A0A2T7P1E8</accession>
<gene>
    <name evidence="3" type="ORF">C0Q70_12402</name>
</gene>
<dbReference type="EMBL" id="PZQS01000007">
    <property type="protein sequence ID" value="PVD27247.1"/>
    <property type="molecule type" value="Genomic_DNA"/>
</dbReference>
<reference evidence="3 4" key="1">
    <citation type="submission" date="2018-04" db="EMBL/GenBank/DDBJ databases">
        <title>The genome of golden apple snail Pomacea canaliculata provides insight into stress tolerance and invasive adaptation.</title>
        <authorList>
            <person name="Liu C."/>
            <person name="Liu B."/>
            <person name="Ren Y."/>
            <person name="Zhang Y."/>
            <person name="Wang H."/>
            <person name="Li S."/>
            <person name="Jiang F."/>
            <person name="Yin L."/>
            <person name="Zhang G."/>
            <person name="Qian W."/>
            <person name="Fan W."/>
        </authorList>
    </citation>
    <scope>NUCLEOTIDE SEQUENCE [LARGE SCALE GENOMIC DNA]</scope>
    <source>
        <strain evidence="3">SZHN2017</strain>
        <tissue evidence="3">Muscle</tissue>
    </source>
</reference>
<keyword evidence="4" id="KW-1185">Reference proteome</keyword>